<evidence type="ECO:0000256" key="1">
    <source>
        <dbReference type="ARBA" id="ARBA00001070"/>
    </source>
</evidence>
<dbReference type="Gene3D" id="2.130.10.120">
    <property type="entry name" value="Prolyl oligopeptidase, N-terminal domain"/>
    <property type="match status" value="1"/>
</dbReference>
<dbReference type="PANTHER" id="PTHR42881:SF2">
    <property type="entry name" value="PROLYL ENDOPEPTIDASE"/>
    <property type="match status" value="1"/>
</dbReference>
<dbReference type="GO" id="GO:0005829">
    <property type="term" value="C:cytosol"/>
    <property type="evidence" value="ECO:0007669"/>
    <property type="project" value="TreeGrafter"/>
</dbReference>
<dbReference type="InterPro" id="IPR002471">
    <property type="entry name" value="Pept_S9_AS"/>
</dbReference>
<dbReference type="InterPro" id="IPR029058">
    <property type="entry name" value="AB_hydrolase_fold"/>
</dbReference>
<dbReference type="Pfam" id="PF00326">
    <property type="entry name" value="Peptidase_S9"/>
    <property type="match status" value="1"/>
</dbReference>
<dbReference type="Pfam" id="PF02897">
    <property type="entry name" value="Peptidase_S9_N"/>
    <property type="match status" value="1"/>
</dbReference>
<dbReference type="PANTHER" id="PTHR42881">
    <property type="entry name" value="PROLYL ENDOPEPTIDASE"/>
    <property type="match status" value="1"/>
</dbReference>
<keyword evidence="5" id="KW-0378">Hydrolase</keyword>
<dbReference type="InterPro" id="IPR001375">
    <property type="entry name" value="Peptidase_S9_cat"/>
</dbReference>
<gene>
    <name evidence="9" type="ORF">DB31_4409</name>
</gene>
<evidence type="ECO:0000256" key="4">
    <source>
        <dbReference type="ARBA" id="ARBA00022670"/>
    </source>
</evidence>
<evidence type="ECO:0000256" key="6">
    <source>
        <dbReference type="ARBA" id="ARBA00022825"/>
    </source>
</evidence>
<sequence length="709" mass="77796">MLGFLGSVAEDFRMRKVSQSPTFPSARREPASGYTMLGKRFDDPYAWLEQLDAPEAQAWIAAQEAVTHSVLRAVPGREALRAAVARSARYARLSPPIPAGPHGREFLWQADASDDKLKFMLRRGKDAPLETVLDPNIWPSGEVLVFAVPSPDGTRVAFGKSVGSTHAAVIHVLDVETGTLLPDRPRGTGHTSVAWRPDGSGFFYAACPEPGEVPAGDEAYWNAIYEHRLGSGAPARRVFGDDQHKEYWCSVQISECRRFAVLSKWDYVHANAVYLLRLADDALVPVAPGMRSLNQVQVIGDSVLVQTDLDAPRGRLCVAPLTAPTEWRTLIPESADTLQTISAVGGRLYAVYSHAASHRVRIHAEDGTYLRDLALPALGSVNRNEGEGIVSGISGSWSGDTVWVRFMSYVQAPSIYRYDYEADRLVPYHVPDVGLDPSEYVTEQVWYESLDGTRVSMFITHRKDLPRDGRQPVRLSGYGGFNISIEPRFSALQAAWLKLGGVLAFANVRGGGEYGRAWHEAALKMRRQNAFDDYIAAARWLVSAGYTTPSKLASRGNSNGGLLVAVTAMQAPDAFGAVFCRAPTLDMLRFPSFGFMRSATVEYGSPEDPVEGAYLAGYSPYHNVRADRRYPVMVFVPALNDHIAPPHDPLKMVARLQAEAPLGGPYFLLPLRDSGHGGGTTLTALVEQDVDELSFYCWALDREKGQGLR</sequence>
<comment type="caution">
    <text evidence="9">The sequence shown here is derived from an EMBL/GenBank/DDBJ whole genome shotgun (WGS) entry which is preliminary data.</text>
</comment>
<dbReference type="EC" id="3.4.21.26" evidence="3"/>
<dbReference type="Proteomes" id="UP000028725">
    <property type="component" value="Unassembled WGS sequence"/>
</dbReference>
<dbReference type="AlphaFoldDB" id="A0A085W2Q3"/>
<dbReference type="Gene3D" id="3.40.50.1820">
    <property type="entry name" value="alpha/beta hydrolase"/>
    <property type="match status" value="1"/>
</dbReference>
<organism evidence="9 10">
    <name type="scientific">Hyalangium minutum</name>
    <dbReference type="NCBI Taxonomy" id="394096"/>
    <lineage>
        <taxon>Bacteria</taxon>
        <taxon>Pseudomonadati</taxon>
        <taxon>Myxococcota</taxon>
        <taxon>Myxococcia</taxon>
        <taxon>Myxococcales</taxon>
        <taxon>Cystobacterineae</taxon>
        <taxon>Archangiaceae</taxon>
        <taxon>Hyalangium</taxon>
    </lineage>
</organism>
<dbReference type="InterPro" id="IPR002470">
    <property type="entry name" value="Peptidase_S9A"/>
</dbReference>
<feature type="domain" description="Peptidase S9 prolyl oligopeptidase catalytic" evidence="7">
    <location>
        <begin position="488"/>
        <end position="700"/>
    </location>
</feature>
<keyword evidence="10" id="KW-1185">Reference proteome</keyword>
<comment type="similarity">
    <text evidence="2">Belongs to the peptidase S9A family.</text>
</comment>
<dbReference type="GO" id="GO:0070012">
    <property type="term" value="F:oligopeptidase activity"/>
    <property type="evidence" value="ECO:0007669"/>
    <property type="project" value="TreeGrafter"/>
</dbReference>
<evidence type="ECO:0000313" key="10">
    <source>
        <dbReference type="Proteomes" id="UP000028725"/>
    </source>
</evidence>
<dbReference type="PROSITE" id="PS00708">
    <property type="entry name" value="PRO_ENDOPEP_SER"/>
    <property type="match status" value="1"/>
</dbReference>
<evidence type="ECO:0000259" key="7">
    <source>
        <dbReference type="Pfam" id="PF00326"/>
    </source>
</evidence>
<evidence type="ECO:0000259" key="8">
    <source>
        <dbReference type="Pfam" id="PF02897"/>
    </source>
</evidence>
<evidence type="ECO:0000256" key="3">
    <source>
        <dbReference type="ARBA" id="ARBA00011897"/>
    </source>
</evidence>
<accession>A0A085W2Q3</accession>
<proteinExistence type="inferred from homology"/>
<comment type="catalytic activity">
    <reaction evidence="1">
        <text>Hydrolysis of Pro-|-Xaa &gt;&gt; Ala-|-Xaa in oligopeptides.</text>
        <dbReference type="EC" id="3.4.21.26"/>
    </reaction>
</comment>
<dbReference type="STRING" id="394096.DB31_4409"/>
<keyword evidence="6" id="KW-0720">Serine protease</keyword>
<evidence type="ECO:0000256" key="5">
    <source>
        <dbReference type="ARBA" id="ARBA00022801"/>
    </source>
</evidence>
<dbReference type="EMBL" id="JMCB01000024">
    <property type="protein sequence ID" value="KFE61966.1"/>
    <property type="molecule type" value="Genomic_DNA"/>
</dbReference>
<dbReference type="SUPFAM" id="SSF50993">
    <property type="entry name" value="Peptidase/esterase 'gauge' domain"/>
    <property type="match status" value="1"/>
</dbReference>
<evidence type="ECO:0000313" key="9">
    <source>
        <dbReference type="EMBL" id="KFE61966.1"/>
    </source>
</evidence>
<keyword evidence="4" id="KW-0645">Protease</keyword>
<dbReference type="SUPFAM" id="SSF53474">
    <property type="entry name" value="alpha/beta-Hydrolases"/>
    <property type="match status" value="1"/>
</dbReference>
<dbReference type="GO" id="GO:0004252">
    <property type="term" value="F:serine-type endopeptidase activity"/>
    <property type="evidence" value="ECO:0007669"/>
    <property type="project" value="UniProtKB-EC"/>
</dbReference>
<dbReference type="GO" id="GO:0006508">
    <property type="term" value="P:proteolysis"/>
    <property type="evidence" value="ECO:0007669"/>
    <property type="project" value="UniProtKB-KW"/>
</dbReference>
<reference evidence="9 10" key="1">
    <citation type="submission" date="2014-04" db="EMBL/GenBank/DDBJ databases">
        <title>Genome assembly of Hyalangium minutum DSM 14724.</title>
        <authorList>
            <person name="Sharma G."/>
            <person name="Subramanian S."/>
        </authorList>
    </citation>
    <scope>NUCLEOTIDE SEQUENCE [LARGE SCALE GENOMIC DNA]</scope>
    <source>
        <strain evidence="9 10">DSM 14724</strain>
    </source>
</reference>
<dbReference type="InterPro" id="IPR051167">
    <property type="entry name" value="Prolyl_oligopep/macrocyclase"/>
</dbReference>
<dbReference type="InterPro" id="IPR023302">
    <property type="entry name" value="Pept_S9A_N"/>
</dbReference>
<feature type="domain" description="Peptidase S9A N-terminal" evidence="8">
    <location>
        <begin position="24"/>
        <end position="428"/>
    </location>
</feature>
<protein>
    <recommendedName>
        <fullName evidence="3">prolyl oligopeptidase</fullName>
        <ecNumber evidence="3">3.4.21.26</ecNumber>
    </recommendedName>
</protein>
<evidence type="ECO:0000256" key="2">
    <source>
        <dbReference type="ARBA" id="ARBA00005228"/>
    </source>
</evidence>
<name>A0A085W2Q3_9BACT</name>
<dbReference type="PRINTS" id="PR00862">
    <property type="entry name" value="PROLIGOPTASE"/>
</dbReference>
<dbReference type="PATRIC" id="fig|394096.3.peg.8142"/>